<evidence type="ECO:0000313" key="2">
    <source>
        <dbReference type="Proteomes" id="UP001295462"/>
    </source>
</evidence>
<accession>A0AAU9QVP3</accession>
<gene>
    <name evidence="1" type="ORF">THF1A12_610010</name>
</gene>
<comment type="caution">
    <text evidence="1">The sequence shown here is derived from an EMBL/GenBank/DDBJ whole genome shotgun (WGS) entry which is preliminary data.</text>
</comment>
<proteinExistence type="predicted"/>
<evidence type="ECO:0000313" key="1">
    <source>
        <dbReference type="EMBL" id="CAH1602985.1"/>
    </source>
</evidence>
<name>A0AAU9QVP3_9VIBR</name>
<dbReference type="Proteomes" id="UP001295462">
    <property type="component" value="Unassembled WGS sequence"/>
</dbReference>
<organism evidence="1 2">
    <name type="scientific">Vibrio jasicida</name>
    <dbReference type="NCBI Taxonomy" id="766224"/>
    <lineage>
        <taxon>Bacteria</taxon>
        <taxon>Pseudomonadati</taxon>
        <taxon>Pseudomonadota</taxon>
        <taxon>Gammaproteobacteria</taxon>
        <taxon>Vibrionales</taxon>
        <taxon>Vibrionaceae</taxon>
        <taxon>Vibrio</taxon>
    </lineage>
</organism>
<sequence>MVVVVVATEAPDEAEVKIVEKEDEMLAMVVTIPMQAAAEVAEIEAEEKVVVAQQSVKQVRIPIVNRLGFFYF</sequence>
<reference evidence="1" key="1">
    <citation type="submission" date="2022-01" db="EMBL/GenBank/DDBJ databases">
        <authorList>
            <person name="Lagorce A."/>
        </authorList>
    </citation>
    <scope>NUCLEOTIDE SEQUENCE</scope>
    <source>
        <strain evidence="1">Th15_F1_A12</strain>
    </source>
</reference>
<protein>
    <submittedName>
        <fullName evidence="1">Uncharacterized protein</fullName>
    </submittedName>
</protein>
<dbReference type="AlphaFoldDB" id="A0AAU9QVP3"/>
<dbReference type="EMBL" id="CAKMUD010000118">
    <property type="protein sequence ID" value="CAH1602985.1"/>
    <property type="molecule type" value="Genomic_DNA"/>
</dbReference>